<accession>A0A1G2R4E7</accession>
<evidence type="ECO:0000313" key="1">
    <source>
        <dbReference type="EMBL" id="OHA67730.1"/>
    </source>
</evidence>
<gene>
    <name evidence="1" type="ORF">A3C04_00380</name>
</gene>
<dbReference type="Proteomes" id="UP000178092">
    <property type="component" value="Unassembled WGS sequence"/>
</dbReference>
<dbReference type="Gene3D" id="3.30.160.250">
    <property type="match status" value="1"/>
</dbReference>
<protein>
    <recommendedName>
        <fullName evidence="3">HicB-like antitoxin of toxin-antitoxin system domain-containing protein</fullName>
    </recommendedName>
</protein>
<reference evidence="1 2" key="1">
    <citation type="journal article" date="2016" name="Nat. Commun.">
        <title>Thousands of microbial genomes shed light on interconnected biogeochemical processes in an aquifer system.</title>
        <authorList>
            <person name="Anantharaman K."/>
            <person name="Brown C.T."/>
            <person name="Hug L.A."/>
            <person name="Sharon I."/>
            <person name="Castelle C.J."/>
            <person name="Probst A.J."/>
            <person name="Thomas B.C."/>
            <person name="Singh A."/>
            <person name="Wilkins M.J."/>
            <person name="Karaoz U."/>
            <person name="Brodie E.L."/>
            <person name="Williams K.H."/>
            <person name="Hubbard S.S."/>
            <person name="Banfield J.F."/>
        </authorList>
    </citation>
    <scope>NUCLEOTIDE SEQUENCE [LARGE SCALE GENOMIC DNA]</scope>
</reference>
<dbReference type="EMBL" id="MHTV01000005">
    <property type="protein sequence ID" value="OHA67730.1"/>
    <property type="molecule type" value="Genomic_DNA"/>
</dbReference>
<comment type="caution">
    <text evidence="1">The sequence shown here is derived from an EMBL/GenBank/DDBJ whole genome shotgun (WGS) entry which is preliminary data.</text>
</comment>
<sequence>MVKKLDLQLAVTFLREDNRYIAYSPALDLSTSGKTFEEAKRRFREAAHIFFEETMANGTITEVLQELGWKKVQAKWQPPVLISQESIPISV</sequence>
<dbReference type="AlphaFoldDB" id="A0A1G2R4E7"/>
<dbReference type="SUPFAM" id="SSF143100">
    <property type="entry name" value="TTHA1013/TTHA0281-like"/>
    <property type="match status" value="1"/>
</dbReference>
<proteinExistence type="predicted"/>
<dbReference type="InterPro" id="IPR035069">
    <property type="entry name" value="TTHA1013/TTHA0281-like"/>
</dbReference>
<organism evidence="1 2">
    <name type="scientific">Candidatus Wildermuthbacteria bacterium RIFCSPHIGHO2_02_FULL_45_25</name>
    <dbReference type="NCBI Taxonomy" id="1802450"/>
    <lineage>
        <taxon>Bacteria</taxon>
        <taxon>Candidatus Wildermuthiibacteriota</taxon>
    </lineage>
</organism>
<name>A0A1G2R4E7_9BACT</name>
<evidence type="ECO:0000313" key="2">
    <source>
        <dbReference type="Proteomes" id="UP000178092"/>
    </source>
</evidence>
<evidence type="ECO:0008006" key="3">
    <source>
        <dbReference type="Google" id="ProtNLM"/>
    </source>
</evidence>